<evidence type="ECO:0000256" key="8">
    <source>
        <dbReference type="ARBA" id="ARBA00022801"/>
    </source>
</evidence>
<keyword evidence="10 12" id="KW-0443">Lipid metabolism</keyword>
<name>A0ABV7FNV3_9ALTE</name>
<evidence type="ECO:0000313" key="13">
    <source>
        <dbReference type="EMBL" id="MFC3120951.1"/>
    </source>
</evidence>
<keyword evidence="5 12" id="KW-0444">Lipid biosynthesis</keyword>
<evidence type="ECO:0000256" key="11">
    <source>
        <dbReference type="ARBA" id="ARBA00024535"/>
    </source>
</evidence>
<comment type="cofactor">
    <cofactor evidence="1 12">
        <name>Zn(2+)</name>
        <dbReference type="ChEBI" id="CHEBI:29105"/>
    </cofactor>
</comment>
<keyword evidence="8 12" id="KW-0378">Hydrolase</keyword>
<evidence type="ECO:0000313" key="14">
    <source>
        <dbReference type="Proteomes" id="UP001595478"/>
    </source>
</evidence>
<comment type="similarity">
    <text evidence="12">Belongs to the LpxC family.</text>
</comment>
<dbReference type="InterPro" id="IPR015870">
    <property type="entry name" value="UDP-acyl_N-AcGlcN_deAcase_N"/>
</dbReference>
<feature type="binding site" evidence="12">
    <location>
        <position position="242"/>
    </location>
    <ligand>
        <name>Zn(2+)</name>
        <dbReference type="ChEBI" id="CHEBI:29105"/>
    </ligand>
</feature>
<dbReference type="SUPFAM" id="SSF54211">
    <property type="entry name" value="Ribosomal protein S5 domain 2-like"/>
    <property type="match status" value="2"/>
</dbReference>
<evidence type="ECO:0000256" key="9">
    <source>
        <dbReference type="ARBA" id="ARBA00022833"/>
    </source>
</evidence>
<dbReference type="EMBL" id="JBHRSW010000006">
    <property type="protein sequence ID" value="MFC3120951.1"/>
    <property type="molecule type" value="Genomic_DNA"/>
</dbReference>
<evidence type="ECO:0000256" key="5">
    <source>
        <dbReference type="ARBA" id="ARBA00022516"/>
    </source>
</evidence>
<dbReference type="InterPro" id="IPR020568">
    <property type="entry name" value="Ribosomal_Su5_D2-typ_SF"/>
</dbReference>
<feature type="binding site" evidence="12">
    <location>
        <position position="238"/>
    </location>
    <ligand>
        <name>Zn(2+)</name>
        <dbReference type="ChEBI" id="CHEBI:29105"/>
    </ligand>
</feature>
<keyword evidence="6 12" id="KW-0441">Lipid A biosynthesis</keyword>
<comment type="caution">
    <text evidence="13">The sequence shown here is derived from an EMBL/GenBank/DDBJ whole genome shotgun (WGS) entry which is preliminary data.</text>
</comment>
<comment type="catalytic activity">
    <reaction evidence="11 12">
        <text>a UDP-3-O-[(3R)-3-hydroxyacyl]-N-acetyl-alpha-D-glucosamine + H2O = a UDP-3-O-[(3R)-3-hydroxyacyl]-alpha-D-glucosamine + acetate</text>
        <dbReference type="Rhea" id="RHEA:67816"/>
        <dbReference type="ChEBI" id="CHEBI:15377"/>
        <dbReference type="ChEBI" id="CHEBI:30089"/>
        <dbReference type="ChEBI" id="CHEBI:137740"/>
        <dbReference type="ChEBI" id="CHEBI:173225"/>
        <dbReference type="EC" id="3.5.1.108"/>
    </reaction>
</comment>
<dbReference type="Proteomes" id="UP001595478">
    <property type="component" value="Unassembled WGS sequence"/>
</dbReference>
<dbReference type="RefSeq" id="WP_376919090.1">
    <property type="nucleotide sequence ID" value="NZ_JBHRSW010000006.1"/>
</dbReference>
<evidence type="ECO:0000256" key="2">
    <source>
        <dbReference type="ARBA" id="ARBA00002923"/>
    </source>
</evidence>
<dbReference type="HAMAP" id="MF_00388">
    <property type="entry name" value="LpxC"/>
    <property type="match status" value="1"/>
</dbReference>
<reference evidence="14" key="1">
    <citation type="journal article" date="2019" name="Int. J. Syst. Evol. Microbiol.">
        <title>The Global Catalogue of Microorganisms (GCM) 10K type strain sequencing project: providing services to taxonomists for standard genome sequencing and annotation.</title>
        <authorList>
            <consortium name="The Broad Institute Genomics Platform"/>
            <consortium name="The Broad Institute Genome Sequencing Center for Infectious Disease"/>
            <person name="Wu L."/>
            <person name="Ma J."/>
        </authorList>
    </citation>
    <scope>NUCLEOTIDE SEQUENCE [LARGE SCALE GENOMIC DNA]</scope>
    <source>
        <strain evidence="14">KCTC 52473</strain>
    </source>
</reference>
<evidence type="ECO:0000256" key="10">
    <source>
        <dbReference type="ARBA" id="ARBA00023098"/>
    </source>
</evidence>
<gene>
    <name evidence="12 13" type="primary">lpxC</name>
    <name evidence="13" type="ORF">ACFOHL_04930</name>
</gene>
<dbReference type="GO" id="GO:0103117">
    <property type="term" value="F:UDP-3-O-acyl-N-acetylglucosamine deacetylase activity"/>
    <property type="evidence" value="ECO:0007669"/>
    <property type="project" value="UniProtKB-EC"/>
</dbReference>
<evidence type="ECO:0000256" key="3">
    <source>
        <dbReference type="ARBA" id="ARBA00005002"/>
    </source>
</evidence>
<organism evidence="13 14">
    <name type="scientific">Agaribacter flavus</name>
    <dbReference type="NCBI Taxonomy" id="1902781"/>
    <lineage>
        <taxon>Bacteria</taxon>
        <taxon>Pseudomonadati</taxon>
        <taxon>Pseudomonadota</taxon>
        <taxon>Gammaproteobacteria</taxon>
        <taxon>Alteromonadales</taxon>
        <taxon>Alteromonadaceae</taxon>
        <taxon>Agaribacter</taxon>
    </lineage>
</organism>
<comment type="function">
    <text evidence="2 12">Catalyzes the hydrolysis of UDP-3-O-myristoyl-N-acetylglucosamine to form UDP-3-O-myristoylglucosamine and acetate, the committed step in lipid A biosynthesis.</text>
</comment>
<comment type="pathway">
    <text evidence="3 12">Glycolipid biosynthesis; lipid IV(A) biosynthesis; lipid IV(A) from (3R)-3-hydroxytetradecanoyl-[acyl-carrier-protein] and UDP-N-acetyl-alpha-D-glucosamine: step 2/6.</text>
</comment>
<evidence type="ECO:0000256" key="6">
    <source>
        <dbReference type="ARBA" id="ARBA00022556"/>
    </source>
</evidence>
<accession>A0ABV7FNV3</accession>
<evidence type="ECO:0000256" key="1">
    <source>
        <dbReference type="ARBA" id="ARBA00001947"/>
    </source>
</evidence>
<dbReference type="PANTHER" id="PTHR33694">
    <property type="entry name" value="UDP-3-O-ACYL-N-ACETYLGLUCOSAMINE DEACETYLASE 1, MITOCHONDRIAL-RELATED"/>
    <property type="match status" value="1"/>
</dbReference>
<dbReference type="EC" id="3.5.1.108" evidence="4 12"/>
<keyword evidence="7 12" id="KW-0479">Metal-binding</keyword>
<evidence type="ECO:0000256" key="12">
    <source>
        <dbReference type="HAMAP-Rule" id="MF_00388"/>
    </source>
</evidence>
<evidence type="ECO:0000256" key="7">
    <source>
        <dbReference type="ARBA" id="ARBA00022723"/>
    </source>
</evidence>
<dbReference type="InterPro" id="IPR004463">
    <property type="entry name" value="UDP-acyl_GlcNac_deAcase"/>
</dbReference>
<dbReference type="InterPro" id="IPR011334">
    <property type="entry name" value="UDP-acyl_GlcNac_deAcase_C"/>
</dbReference>
<dbReference type="Gene3D" id="3.30.1700.10">
    <property type="entry name" value="lpxc deacetylase, domain 2"/>
    <property type="match status" value="1"/>
</dbReference>
<protein>
    <recommendedName>
        <fullName evidence="4 12">UDP-3-O-acyl-N-acetylglucosamine deacetylase</fullName>
        <shortName evidence="12">UDP-3-O-acyl-GlcNAc deacetylase</shortName>
        <ecNumber evidence="4 12">3.5.1.108</ecNumber>
    </recommendedName>
    <alternativeName>
        <fullName evidence="12">UDP-3-O-[R-3-hydroxymyristoyl]-N-acetylglucosamine deacetylase</fullName>
    </alternativeName>
</protein>
<keyword evidence="9 12" id="KW-0862">Zinc</keyword>
<feature type="active site" description="Proton donor" evidence="12">
    <location>
        <position position="265"/>
    </location>
</feature>
<evidence type="ECO:0000256" key="4">
    <source>
        <dbReference type="ARBA" id="ARBA00012745"/>
    </source>
</evidence>
<dbReference type="Pfam" id="PF03331">
    <property type="entry name" value="LpxC"/>
    <property type="match status" value="1"/>
</dbReference>
<feature type="binding site" evidence="12">
    <location>
        <position position="79"/>
    </location>
    <ligand>
        <name>Zn(2+)</name>
        <dbReference type="ChEBI" id="CHEBI:29105"/>
    </ligand>
</feature>
<dbReference type="PANTHER" id="PTHR33694:SF1">
    <property type="entry name" value="UDP-3-O-ACYL-N-ACETYLGLUCOSAMINE DEACETYLASE 1, MITOCHONDRIAL-RELATED"/>
    <property type="match status" value="1"/>
</dbReference>
<proteinExistence type="inferred from homology"/>
<dbReference type="Gene3D" id="3.30.230.20">
    <property type="entry name" value="lpxc deacetylase, domain 1"/>
    <property type="match status" value="1"/>
</dbReference>
<keyword evidence="14" id="KW-1185">Reference proteome</keyword>
<sequence length="309" mass="34524">MLKQRTIKTTVTETGIGLHKGKKVRMTLKPAPVNTGIVFRRVDLTPPVDIRADARDVGDTMLCTCITNDSGHSIHTVEHLASALSGLGIDNIIVEVDSHELPILDGSASPFIFLLQSAGVQEQEQAKKFIKVNETIRVEEGDKWAEFRPYDGFKVDFRIDFAHPAISQTRQHVVMDFSKDSYVDQVSRARTFGFMRDLETMNSMDLALGGSMNNAVALDEFRVLNPEGLRYKDEFLKHKILDAIGDLYLGGHSLLGELVAYKTGHGLNNKLLNAILDATHAWEYVEFESEEKMPIKYIETGDELGIKFA</sequence>
<dbReference type="NCBIfam" id="TIGR00325">
    <property type="entry name" value="lpxC"/>
    <property type="match status" value="1"/>
</dbReference>